<feature type="region of interest" description="Disordered" evidence="8">
    <location>
        <begin position="196"/>
        <end position="217"/>
    </location>
</feature>
<dbReference type="Proteomes" id="UP001054902">
    <property type="component" value="Unassembled WGS sequence"/>
</dbReference>
<reference evidence="11 12" key="1">
    <citation type="journal article" date="2021" name="Sci. Rep.">
        <title>The genome of the diatom Chaetoceros tenuissimus carries an ancient integrated fragment of an extant virus.</title>
        <authorList>
            <person name="Hongo Y."/>
            <person name="Kimura K."/>
            <person name="Takaki Y."/>
            <person name="Yoshida Y."/>
            <person name="Baba S."/>
            <person name="Kobayashi G."/>
            <person name="Nagasaki K."/>
            <person name="Hano T."/>
            <person name="Tomaru Y."/>
        </authorList>
    </citation>
    <scope>NUCLEOTIDE SEQUENCE [LARGE SCALE GENOMIC DNA]</scope>
    <source>
        <strain evidence="11 12">NIES-3715</strain>
    </source>
</reference>
<evidence type="ECO:0000256" key="6">
    <source>
        <dbReference type="ARBA" id="ARBA00023303"/>
    </source>
</evidence>
<comment type="caution">
    <text evidence="11">The sequence shown here is derived from an EMBL/GenBank/DDBJ whole genome shotgun (WGS) entry which is preliminary data.</text>
</comment>
<keyword evidence="2 7" id="KW-0633">Potassium transport</keyword>
<keyword evidence="7 9" id="KW-0812">Transmembrane</keyword>
<evidence type="ECO:0000256" key="9">
    <source>
        <dbReference type="SAM" id="Phobius"/>
    </source>
</evidence>
<sequence length="442" mass="49717">MNQNQPAQDVEKEITMNLPKTTKKNIFTRILLKCYSKVLNILHWVAHPMNLFQNILYNIMNMSYGYVLFLFTLQFYLFILFFCLLIYLIGLYDKKCIQAGSGSMDDLESSGQIFSVLFTLSWTTFSTVGYGNTWPTLTGNPDNEQHCPAINVLLLVEAFVGVCFAGACGAILFSKVVQVQSQGKVEFSHPITVRFGSGLSDGDEEDEDNDEEDVTPEQGLDCPILEFRVLNQLHSIEDGVITNASVTAAAGIQLNVDETDKANEEVENTKSSIRTSLRTKKEKKKDMVNRVRVAKKFFLDVKFINGEHPNFKRIWTLVHALNETSPLLTPKMRSLIRKNNGKWPTTKDKYNTAAFIRQNINFSEIIVSFNGVSKHSSCEVKAQKIFNLTDVVIGYQFVDMLEKDKANDEVFVKADCLNKVEKQNGPDAGEDLGAIPGKELEG</sequence>
<feature type="region of interest" description="Disordered" evidence="8">
    <location>
        <begin position="422"/>
        <end position="442"/>
    </location>
</feature>
<dbReference type="InterPro" id="IPR014756">
    <property type="entry name" value="Ig_E-set"/>
</dbReference>
<evidence type="ECO:0000313" key="11">
    <source>
        <dbReference type="EMBL" id="GFH59084.1"/>
    </source>
</evidence>
<keyword evidence="9" id="KW-1133">Transmembrane helix</keyword>
<dbReference type="SUPFAM" id="SSF81324">
    <property type="entry name" value="Voltage-gated potassium channels"/>
    <property type="match status" value="1"/>
</dbReference>
<keyword evidence="12" id="KW-1185">Reference proteome</keyword>
<dbReference type="Gene3D" id="1.10.287.70">
    <property type="match status" value="1"/>
</dbReference>
<dbReference type="SUPFAM" id="SSF81296">
    <property type="entry name" value="E set domains"/>
    <property type="match status" value="1"/>
</dbReference>
<proteinExistence type="inferred from homology"/>
<dbReference type="InterPro" id="IPR040445">
    <property type="entry name" value="Kir_TM"/>
</dbReference>
<dbReference type="InterPro" id="IPR016449">
    <property type="entry name" value="K_chnl_inward-rec_Kir"/>
</dbReference>
<organism evidence="11 12">
    <name type="scientific">Chaetoceros tenuissimus</name>
    <dbReference type="NCBI Taxonomy" id="426638"/>
    <lineage>
        <taxon>Eukaryota</taxon>
        <taxon>Sar</taxon>
        <taxon>Stramenopiles</taxon>
        <taxon>Ochrophyta</taxon>
        <taxon>Bacillariophyta</taxon>
        <taxon>Coscinodiscophyceae</taxon>
        <taxon>Chaetocerotophycidae</taxon>
        <taxon>Chaetocerotales</taxon>
        <taxon>Chaetocerotaceae</taxon>
        <taxon>Chaetoceros</taxon>
    </lineage>
</organism>
<dbReference type="GO" id="GO:0034765">
    <property type="term" value="P:regulation of monoatomic ion transmembrane transport"/>
    <property type="evidence" value="ECO:0007669"/>
    <property type="project" value="TreeGrafter"/>
</dbReference>
<dbReference type="PANTHER" id="PTHR11767:SF102">
    <property type="entry name" value="INWARDLY RECTIFYING POTASSIUM CHANNEL 1, ISOFORM F"/>
    <property type="match status" value="1"/>
</dbReference>
<dbReference type="GO" id="GO:0034702">
    <property type="term" value="C:monoatomic ion channel complex"/>
    <property type="evidence" value="ECO:0007669"/>
    <property type="project" value="UniProtKB-KW"/>
</dbReference>
<name>A0AAD3DAK1_9STRA</name>
<evidence type="ECO:0000256" key="5">
    <source>
        <dbReference type="ARBA" id="ARBA00023065"/>
    </source>
</evidence>
<comment type="similarity">
    <text evidence="7">Belongs to the inward rectifier-type potassium channel (TC 1.A.2.1) family.</text>
</comment>
<dbReference type="PANTHER" id="PTHR11767">
    <property type="entry name" value="INWARD RECTIFIER POTASSIUM CHANNEL"/>
    <property type="match status" value="1"/>
</dbReference>
<comment type="subcellular location">
    <subcellularLocation>
        <location evidence="7">Membrane</location>
        <topology evidence="7">Multi-pass membrane protein</topology>
    </subcellularLocation>
</comment>
<evidence type="ECO:0000259" key="10">
    <source>
        <dbReference type="Pfam" id="PF01007"/>
    </source>
</evidence>
<feature type="compositionally biased region" description="Acidic residues" evidence="8">
    <location>
        <begin position="201"/>
        <end position="215"/>
    </location>
</feature>
<evidence type="ECO:0000256" key="7">
    <source>
        <dbReference type="RuleBase" id="RU003822"/>
    </source>
</evidence>
<evidence type="ECO:0000256" key="2">
    <source>
        <dbReference type="ARBA" id="ARBA00022538"/>
    </source>
</evidence>
<keyword evidence="3 7" id="KW-0851">Voltage-gated channel</keyword>
<dbReference type="Pfam" id="PF01007">
    <property type="entry name" value="IRK"/>
    <property type="match status" value="1"/>
</dbReference>
<dbReference type="AlphaFoldDB" id="A0AAD3DAK1"/>
<dbReference type="InterPro" id="IPR013518">
    <property type="entry name" value="K_chnl_inward-rec_Kir_cyto"/>
</dbReference>
<accession>A0AAD3DAK1</accession>
<feature type="transmembrane region" description="Helical" evidence="9">
    <location>
        <begin position="152"/>
        <end position="174"/>
    </location>
</feature>
<dbReference type="GO" id="GO:0005886">
    <property type="term" value="C:plasma membrane"/>
    <property type="evidence" value="ECO:0007669"/>
    <property type="project" value="TreeGrafter"/>
</dbReference>
<protein>
    <recommendedName>
        <fullName evidence="10">Potassium channel inwardly rectifying transmembrane domain-containing protein</fullName>
    </recommendedName>
</protein>
<keyword evidence="1 7" id="KW-0813">Transport</keyword>
<evidence type="ECO:0000256" key="8">
    <source>
        <dbReference type="SAM" id="MobiDB-lite"/>
    </source>
</evidence>
<gene>
    <name evidence="11" type="ORF">CTEN210_15560</name>
</gene>
<keyword evidence="9" id="KW-0472">Membrane</keyword>
<keyword evidence="5 7" id="KW-0406">Ion transport</keyword>
<dbReference type="Gene3D" id="2.60.40.1400">
    <property type="entry name" value="G protein-activated inward rectifier potassium channel 1"/>
    <property type="match status" value="1"/>
</dbReference>
<evidence type="ECO:0000256" key="1">
    <source>
        <dbReference type="ARBA" id="ARBA00022448"/>
    </source>
</evidence>
<evidence type="ECO:0000256" key="3">
    <source>
        <dbReference type="ARBA" id="ARBA00022882"/>
    </source>
</evidence>
<evidence type="ECO:0000313" key="12">
    <source>
        <dbReference type="Proteomes" id="UP001054902"/>
    </source>
</evidence>
<feature type="transmembrane region" description="Helical" evidence="9">
    <location>
        <begin position="66"/>
        <end position="92"/>
    </location>
</feature>
<dbReference type="GO" id="GO:1990573">
    <property type="term" value="P:potassium ion import across plasma membrane"/>
    <property type="evidence" value="ECO:0007669"/>
    <property type="project" value="TreeGrafter"/>
</dbReference>
<feature type="transmembrane region" description="Helical" evidence="9">
    <location>
        <begin position="113"/>
        <end position="132"/>
    </location>
</feature>
<dbReference type="GO" id="GO:0005242">
    <property type="term" value="F:inward rectifier potassium channel activity"/>
    <property type="evidence" value="ECO:0007669"/>
    <property type="project" value="InterPro"/>
</dbReference>
<feature type="domain" description="Potassium channel inwardly rectifying transmembrane" evidence="10">
    <location>
        <begin position="49"/>
        <end position="178"/>
    </location>
</feature>
<dbReference type="EMBL" id="BLLK01000062">
    <property type="protein sequence ID" value="GFH59084.1"/>
    <property type="molecule type" value="Genomic_DNA"/>
</dbReference>
<keyword evidence="6 7" id="KW-0407">Ion channel</keyword>
<evidence type="ECO:0000256" key="4">
    <source>
        <dbReference type="ARBA" id="ARBA00022958"/>
    </source>
</evidence>
<keyword evidence="4 7" id="KW-0630">Potassium</keyword>